<dbReference type="KEGG" id="nue:C5F50_08695"/>
<accession>A0A7D5REL3</accession>
<keyword evidence="2" id="KW-1185">Reference proteome</keyword>
<sequence>MKNRYKILIIGILFIAVLFLALLVLAISYEPSSRCSSIWPSAYDDGISNCMDSGDIFSNFFAKAYYGWDKLWNPAENDRRGMAYPETGSMLKSLEGDLCRSLNGTATNWTCLGVNDICEKVKGDLYYNEELAQVSCSFSDRVDMNCTKEQLDNGWVTIDGYLCYEPFHESILKSRVKPDFSKWTLADKNEN</sequence>
<evidence type="ECO:0000313" key="2">
    <source>
        <dbReference type="Proteomes" id="UP000509478"/>
    </source>
</evidence>
<name>A0A7D5REL3_9ARCH</name>
<dbReference type="Proteomes" id="UP000509478">
    <property type="component" value="Chromosome"/>
</dbReference>
<evidence type="ECO:0000313" key="1">
    <source>
        <dbReference type="EMBL" id="QLH07143.1"/>
    </source>
</evidence>
<dbReference type="RefSeq" id="WP_179371008.1">
    <property type="nucleotide sequence ID" value="NZ_CP026995.1"/>
</dbReference>
<organism evidence="1 2">
    <name type="scientific">Nitrosopumilus ureiphilus</name>
    <dbReference type="NCBI Taxonomy" id="1470067"/>
    <lineage>
        <taxon>Archaea</taxon>
        <taxon>Nitrososphaerota</taxon>
        <taxon>Nitrososphaeria</taxon>
        <taxon>Nitrosopumilales</taxon>
        <taxon>Nitrosopumilaceae</taxon>
        <taxon>Nitrosopumilus</taxon>
    </lineage>
</organism>
<dbReference type="EMBL" id="CP026995">
    <property type="protein sequence ID" value="QLH07143.1"/>
    <property type="molecule type" value="Genomic_DNA"/>
</dbReference>
<dbReference type="AlphaFoldDB" id="A0A7D5REL3"/>
<gene>
    <name evidence="1" type="ORF">C5F50_08695</name>
</gene>
<proteinExistence type="predicted"/>
<dbReference type="GeneID" id="56068174"/>
<protein>
    <submittedName>
        <fullName evidence="1">Uncharacterized protein</fullName>
    </submittedName>
</protein>
<reference evidence="1 2" key="1">
    <citation type="submission" date="2018-02" db="EMBL/GenBank/DDBJ databases">
        <title>Complete genome of Nitrosopumilus ureaphilus PS0.</title>
        <authorList>
            <person name="Qin W."/>
            <person name="Zheng Y."/>
            <person name="Stahl D.A."/>
        </authorList>
    </citation>
    <scope>NUCLEOTIDE SEQUENCE [LARGE SCALE GENOMIC DNA]</scope>
    <source>
        <strain evidence="1 2">PS0</strain>
    </source>
</reference>